<dbReference type="FunFam" id="3.40.50.300:FF:000319">
    <property type="entry name" value="DNA repair protein RecN"/>
    <property type="match status" value="1"/>
</dbReference>
<comment type="similarity">
    <text evidence="2 9">Belongs to the RecN family.</text>
</comment>
<keyword evidence="6" id="KW-0067">ATP-binding</keyword>
<dbReference type="GO" id="GO:0006310">
    <property type="term" value="P:DNA recombination"/>
    <property type="evidence" value="ECO:0007669"/>
    <property type="project" value="InterPro"/>
</dbReference>
<dbReference type="NCBIfam" id="NF008121">
    <property type="entry name" value="PRK10869.1"/>
    <property type="match status" value="1"/>
</dbReference>
<gene>
    <name evidence="12" type="ORF">FD22_GL000121</name>
</gene>
<keyword evidence="4" id="KW-0547">Nucleotide-binding</keyword>
<dbReference type="InterPro" id="IPR027417">
    <property type="entry name" value="P-loop_NTPase"/>
</dbReference>
<evidence type="ECO:0000256" key="3">
    <source>
        <dbReference type="ARBA" id="ARBA00021315"/>
    </source>
</evidence>
<dbReference type="InterPro" id="IPR003395">
    <property type="entry name" value="RecF/RecN/SMC_N"/>
</dbReference>
<dbReference type="eggNOG" id="COG0497">
    <property type="taxonomic scope" value="Bacteria"/>
</dbReference>
<organism evidence="12 13">
    <name type="scientific">Loigolactobacillus coryniformis subsp. coryniformis KCTC 3167 = DSM 20001</name>
    <dbReference type="NCBI Taxonomy" id="913848"/>
    <lineage>
        <taxon>Bacteria</taxon>
        <taxon>Bacillati</taxon>
        <taxon>Bacillota</taxon>
        <taxon>Bacilli</taxon>
        <taxon>Lactobacillales</taxon>
        <taxon>Lactobacillaceae</taxon>
        <taxon>Loigolactobacillus</taxon>
    </lineage>
</organism>
<dbReference type="NCBIfam" id="TIGR00634">
    <property type="entry name" value="recN"/>
    <property type="match status" value="1"/>
</dbReference>
<dbReference type="GO" id="GO:0006281">
    <property type="term" value="P:DNA repair"/>
    <property type="evidence" value="ECO:0007669"/>
    <property type="project" value="UniProtKB-KW"/>
</dbReference>
<dbReference type="PATRIC" id="fig|913848.6.peg.120"/>
<reference evidence="12 13" key="1">
    <citation type="journal article" date="2015" name="Genome Announc.">
        <title>Expanding the biotechnology potential of lactobacilli through comparative genomics of 213 strains and associated genera.</title>
        <authorList>
            <person name="Sun Z."/>
            <person name="Harris H.M."/>
            <person name="McCann A."/>
            <person name="Guo C."/>
            <person name="Argimon S."/>
            <person name="Zhang W."/>
            <person name="Yang X."/>
            <person name="Jeffery I.B."/>
            <person name="Cooney J.C."/>
            <person name="Kagawa T.F."/>
            <person name="Liu W."/>
            <person name="Song Y."/>
            <person name="Salvetti E."/>
            <person name="Wrobel A."/>
            <person name="Rasinkangas P."/>
            <person name="Parkhill J."/>
            <person name="Rea M.C."/>
            <person name="O'Sullivan O."/>
            <person name="Ritari J."/>
            <person name="Douillard F.P."/>
            <person name="Paul Ross R."/>
            <person name="Yang R."/>
            <person name="Briner A.E."/>
            <person name="Felis G.E."/>
            <person name="de Vos W.M."/>
            <person name="Barrangou R."/>
            <person name="Klaenhammer T.R."/>
            <person name="Caufield P.W."/>
            <person name="Cui Y."/>
            <person name="Zhang H."/>
            <person name="O'Toole P.W."/>
        </authorList>
    </citation>
    <scope>NUCLEOTIDE SEQUENCE [LARGE SCALE GENOMIC DNA]</scope>
    <source>
        <strain evidence="12 13">DSM 20001</strain>
    </source>
</reference>
<evidence type="ECO:0000256" key="5">
    <source>
        <dbReference type="ARBA" id="ARBA00022763"/>
    </source>
</evidence>
<sequence>MVVLQELDIRDFAIIEKLNIAFQSGMTVLTGETGAGKSIIIDAVGVLAGGRGSQEFIRKGASKMRLQGLFHLPDNAATFAVLDHYGIEHADDDILLQRDLYRTGRNVCRVNGQLVNTTTLKEIGETIVDIHGQNEHQELMHPEKHLALLDEFYKAKVNPQRAKYAQAYDEYMRLNKAYQERMAHAKEWAQRLDMLRFQVDEIEAAQLKPNEESELDSERARLSNFQRITTALQNSYEALAGDAAGTMDHIGGAMNELQQITPLDHAYQELADNVQTAYYTLQDAASELLRQADLMEWDEGRLDEIEKRLELIQQLKRKYGDSIAQILNYYAKIKAELEQMVATEDNEDQLAEQVDQAKQTLLDLGQQLSKTRQQGAKKLSQAIHQQLAALYMEKTVFSVHFKATSTVHFYPTGLDDVEFYIQTNPGEAAGPLAKIASGGELSRMMLALKTIFTRSQGITSIIFDEVDTGVSGRVAQAIADKISAIARFSQVLCITHLPQVAAMSDQHFFIRKQISGQRTKTTLTRLEPAQRVDELARMLSGTAVTKLTREHASELLKLAAAEKKRLREAVTPA</sequence>
<feature type="coiled-coil region" evidence="10">
    <location>
        <begin position="333"/>
        <end position="374"/>
    </location>
</feature>
<dbReference type="PANTHER" id="PTHR11059:SF0">
    <property type="entry name" value="DNA REPAIR PROTEIN RECN"/>
    <property type="match status" value="1"/>
</dbReference>
<evidence type="ECO:0000256" key="1">
    <source>
        <dbReference type="ARBA" id="ARBA00003618"/>
    </source>
</evidence>
<evidence type="ECO:0000256" key="7">
    <source>
        <dbReference type="ARBA" id="ARBA00023204"/>
    </source>
</evidence>
<feature type="domain" description="RecF/RecN/SMC N-terminal" evidence="11">
    <location>
        <begin position="4"/>
        <end position="513"/>
    </location>
</feature>
<evidence type="ECO:0000256" key="6">
    <source>
        <dbReference type="ARBA" id="ARBA00022840"/>
    </source>
</evidence>
<keyword evidence="7 9" id="KW-0234">DNA repair</keyword>
<keyword evidence="5 9" id="KW-0227">DNA damage</keyword>
<proteinExistence type="inferred from homology"/>
<dbReference type="SUPFAM" id="SSF52540">
    <property type="entry name" value="P-loop containing nucleoside triphosphate hydrolases"/>
    <property type="match status" value="2"/>
</dbReference>
<dbReference type="PIRSF" id="PIRSF003128">
    <property type="entry name" value="RecN"/>
    <property type="match status" value="1"/>
</dbReference>
<keyword evidence="10" id="KW-0175">Coiled coil</keyword>
<dbReference type="GO" id="GO:0009432">
    <property type="term" value="P:SOS response"/>
    <property type="evidence" value="ECO:0007669"/>
    <property type="project" value="TreeGrafter"/>
</dbReference>
<evidence type="ECO:0000256" key="9">
    <source>
        <dbReference type="PIRNR" id="PIRNR003128"/>
    </source>
</evidence>
<dbReference type="PANTHER" id="PTHR11059">
    <property type="entry name" value="DNA REPAIR PROTEIN RECN"/>
    <property type="match status" value="1"/>
</dbReference>
<dbReference type="EMBL" id="AZCN01000010">
    <property type="protein sequence ID" value="KRK18686.1"/>
    <property type="molecule type" value="Genomic_DNA"/>
</dbReference>
<evidence type="ECO:0000256" key="4">
    <source>
        <dbReference type="ARBA" id="ARBA00022741"/>
    </source>
</evidence>
<dbReference type="Gene3D" id="3.40.50.300">
    <property type="entry name" value="P-loop containing nucleotide triphosphate hydrolases"/>
    <property type="match status" value="2"/>
</dbReference>
<dbReference type="Proteomes" id="UP000051181">
    <property type="component" value="Unassembled WGS sequence"/>
</dbReference>
<dbReference type="InterPro" id="IPR004604">
    <property type="entry name" value="DNA_recomb/repair_RecN"/>
</dbReference>
<comment type="caution">
    <text evidence="12">The sequence shown here is derived from an EMBL/GenBank/DDBJ whole genome shotgun (WGS) entry which is preliminary data.</text>
</comment>
<dbReference type="GO" id="GO:0043590">
    <property type="term" value="C:bacterial nucleoid"/>
    <property type="evidence" value="ECO:0007669"/>
    <property type="project" value="TreeGrafter"/>
</dbReference>
<accession>A0A0R1FB54</accession>
<evidence type="ECO:0000256" key="8">
    <source>
        <dbReference type="ARBA" id="ARBA00033408"/>
    </source>
</evidence>
<evidence type="ECO:0000259" key="11">
    <source>
        <dbReference type="Pfam" id="PF02463"/>
    </source>
</evidence>
<evidence type="ECO:0000256" key="10">
    <source>
        <dbReference type="SAM" id="Coils"/>
    </source>
</evidence>
<dbReference type="Pfam" id="PF02463">
    <property type="entry name" value="SMC_N"/>
    <property type="match status" value="1"/>
</dbReference>
<dbReference type="CDD" id="cd03241">
    <property type="entry name" value="ABC_RecN"/>
    <property type="match status" value="2"/>
</dbReference>
<comment type="function">
    <text evidence="1 9">May be involved in recombinational repair of damaged DNA.</text>
</comment>
<evidence type="ECO:0000256" key="2">
    <source>
        <dbReference type="ARBA" id="ARBA00009441"/>
    </source>
</evidence>
<dbReference type="AlphaFoldDB" id="A0A0R1FB54"/>
<evidence type="ECO:0000313" key="12">
    <source>
        <dbReference type="EMBL" id="KRK18686.1"/>
    </source>
</evidence>
<dbReference type="FunFam" id="3.40.50.300:FF:000356">
    <property type="entry name" value="DNA repair protein RecN"/>
    <property type="match status" value="1"/>
</dbReference>
<protein>
    <recommendedName>
        <fullName evidence="3 9">DNA repair protein RecN</fullName>
    </recommendedName>
    <alternativeName>
        <fullName evidence="8 9">Recombination protein N</fullName>
    </alternativeName>
</protein>
<evidence type="ECO:0000313" key="13">
    <source>
        <dbReference type="Proteomes" id="UP000051181"/>
    </source>
</evidence>
<dbReference type="GO" id="GO:0005524">
    <property type="term" value="F:ATP binding"/>
    <property type="evidence" value="ECO:0007669"/>
    <property type="project" value="UniProtKB-KW"/>
</dbReference>
<name>A0A0R1FB54_9LACO</name>